<dbReference type="Pfam" id="PF01738">
    <property type="entry name" value="DLH"/>
    <property type="match status" value="1"/>
</dbReference>
<protein>
    <submittedName>
        <fullName evidence="2">Dienelactone hydrolase</fullName>
    </submittedName>
</protein>
<dbReference type="InterPro" id="IPR002925">
    <property type="entry name" value="Dienelactn_hydro"/>
</dbReference>
<dbReference type="AlphaFoldDB" id="A0A2K8MLL9"/>
<evidence type="ECO:0000259" key="1">
    <source>
        <dbReference type="Pfam" id="PF01738"/>
    </source>
</evidence>
<dbReference type="InterPro" id="IPR006311">
    <property type="entry name" value="TAT_signal"/>
</dbReference>
<dbReference type="OrthoDB" id="9787933at2"/>
<dbReference type="EMBL" id="CP024923">
    <property type="protein sequence ID" value="ATY32659.1"/>
    <property type="molecule type" value="Genomic_DNA"/>
</dbReference>
<dbReference type="Proteomes" id="UP000229081">
    <property type="component" value="Chromosome"/>
</dbReference>
<dbReference type="KEGG" id="sphc:CVN68_12300"/>
<dbReference type="PANTHER" id="PTHR46623:SF10">
    <property type="entry name" value="CARBOXYMETHYLENEBUTENOLIDASE HOMOLOG"/>
    <property type="match status" value="1"/>
</dbReference>
<name>A0A2K8MLL9_9SPHN</name>
<dbReference type="PANTHER" id="PTHR46623">
    <property type="entry name" value="CARBOXYMETHYLENEBUTENOLIDASE-RELATED"/>
    <property type="match status" value="1"/>
</dbReference>
<dbReference type="InterPro" id="IPR051049">
    <property type="entry name" value="Dienelactone_hydrolase-like"/>
</dbReference>
<evidence type="ECO:0000313" key="2">
    <source>
        <dbReference type="EMBL" id="ATY32659.1"/>
    </source>
</evidence>
<keyword evidence="2" id="KW-0378">Hydrolase</keyword>
<keyword evidence="3" id="KW-1185">Reference proteome</keyword>
<organism evidence="2 3">
    <name type="scientific">Sphingomonas psychrotolerans</name>
    <dbReference type="NCBI Taxonomy" id="1327635"/>
    <lineage>
        <taxon>Bacteria</taxon>
        <taxon>Pseudomonadati</taxon>
        <taxon>Pseudomonadota</taxon>
        <taxon>Alphaproteobacteria</taxon>
        <taxon>Sphingomonadales</taxon>
        <taxon>Sphingomonadaceae</taxon>
        <taxon>Sphingomonas</taxon>
    </lineage>
</organism>
<evidence type="ECO:0000313" key="3">
    <source>
        <dbReference type="Proteomes" id="UP000229081"/>
    </source>
</evidence>
<reference evidence="2 3" key="1">
    <citation type="submission" date="2017-11" db="EMBL/GenBank/DDBJ databases">
        <title>Complete genome sequence of Sphingomonas sp. Strain Cra20, a psychrotolerant potential plant growth promoting rhizobacteria.</title>
        <authorList>
            <person name="Luo Y."/>
        </authorList>
    </citation>
    <scope>NUCLEOTIDE SEQUENCE [LARGE SCALE GENOMIC DNA]</scope>
    <source>
        <strain evidence="2 3">Cra20</strain>
    </source>
</reference>
<proteinExistence type="predicted"/>
<feature type="domain" description="Dienelactone hydrolase" evidence="1">
    <location>
        <begin position="60"/>
        <end position="284"/>
    </location>
</feature>
<dbReference type="GO" id="GO:0016787">
    <property type="term" value="F:hydrolase activity"/>
    <property type="evidence" value="ECO:0007669"/>
    <property type="project" value="UniProtKB-KW"/>
</dbReference>
<accession>A0A2K8MLL9</accession>
<gene>
    <name evidence="2" type="ORF">CVN68_12300</name>
</gene>
<dbReference type="PROSITE" id="PS51318">
    <property type="entry name" value="TAT"/>
    <property type="match status" value="1"/>
</dbReference>
<sequence length="286" mass="30531">MCDELTAADNERFLSDAMTRRGFGAAAAVAGIGLLLPNPANALAIKGRDVEIPTPDGTADAYFVAPATGRHPAVLVWPDVFGLRPAFRQMADRLAQSGYAVLTINHFYRSTEVPFVTPGQGFDQALREKVGPWRELLTPDAVSRDGGAFVAWIDKQREVDRKRGIGSTGYCMGGPMVMLTAAGSPARVRAGATFHGGGMAADDMLARVPLMKASFLIAIAANDDAKAPGDKDKLRAAFAAARLPAEIEVYQGAMHGWCPPDSKVYDQAQADRAWARLLALFDKALA</sequence>
<dbReference type="Gene3D" id="3.40.50.1820">
    <property type="entry name" value="alpha/beta hydrolase"/>
    <property type="match status" value="1"/>
</dbReference>
<dbReference type="RefSeq" id="WP_100282466.1">
    <property type="nucleotide sequence ID" value="NZ_CP024923.1"/>
</dbReference>
<dbReference type="InterPro" id="IPR029058">
    <property type="entry name" value="AB_hydrolase_fold"/>
</dbReference>
<dbReference type="SUPFAM" id="SSF53474">
    <property type="entry name" value="alpha/beta-Hydrolases"/>
    <property type="match status" value="1"/>
</dbReference>